<evidence type="ECO:0000256" key="13">
    <source>
        <dbReference type="ARBA" id="ARBA00033392"/>
    </source>
</evidence>
<evidence type="ECO:0000259" key="18">
    <source>
        <dbReference type="Pfam" id="PF01746"/>
    </source>
</evidence>
<dbReference type="FunFam" id="3.40.1280.10:FF:000001">
    <property type="entry name" value="tRNA (guanine-N(1)-)-methyltransferase"/>
    <property type="match status" value="1"/>
</dbReference>
<dbReference type="InterPro" id="IPR016009">
    <property type="entry name" value="tRNA_MeTrfase_TRMD/TRM10"/>
</dbReference>
<comment type="subcellular location">
    <subcellularLocation>
        <location evidence="2 15 17">Cytoplasm</location>
    </subcellularLocation>
</comment>
<dbReference type="HAMAP" id="MF_00605">
    <property type="entry name" value="TrmD"/>
    <property type="match status" value="1"/>
</dbReference>
<dbReference type="PIRSF" id="PIRSF000386">
    <property type="entry name" value="tRNA_mtase"/>
    <property type="match status" value="1"/>
</dbReference>
<evidence type="ECO:0000313" key="19">
    <source>
        <dbReference type="EMBL" id="OGZ35692.1"/>
    </source>
</evidence>
<evidence type="ECO:0000256" key="5">
    <source>
        <dbReference type="ARBA" id="ARBA00012807"/>
    </source>
</evidence>
<sequence length="228" mass="25511">MKISILTLFPEMFNGPFEHSIIKNAKSQNKVSINFINIRDFGIGRHRIVDDKPYGGGIGMILRVDVLEKAIAQAKGENPDTSGQKIILLSPHGKTFNQKKAQELSNLKHLILVCGRYEGVDERVKKFIDEELSLGDFIVTGGEIPAMAVTDAIIRFIDGVLKKGVVTSESFSPYLEYPQYTKPNTYKNLNVPSVLLKGNHGKIKEWRGKMSLETTIKLRPDLLNVKTD</sequence>
<feature type="binding site" evidence="15 16">
    <location>
        <position position="115"/>
    </location>
    <ligand>
        <name>S-adenosyl-L-methionine</name>
        <dbReference type="ChEBI" id="CHEBI:59789"/>
    </ligand>
</feature>
<dbReference type="PANTHER" id="PTHR46417:SF1">
    <property type="entry name" value="TRNA (GUANINE-N(1)-)-METHYLTRANSFERASE"/>
    <property type="match status" value="1"/>
</dbReference>
<organism evidence="19 20">
    <name type="scientific">Candidatus Portnoybacteria bacterium RIFCSPHIGHO2_01_FULL_40_12b</name>
    <dbReference type="NCBI Taxonomy" id="1801994"/>
    <lineage>
        <taxon>Bacteria</taxon>
        <taxon>Candidatus Portnoyibacteriota</taxon>
    </lineage>
</organism>
<feature type="binding site" evidence="15 16">
    <location>
        <begin position="134"/>
        <end position="139"/>
    </location>
    <ligand>
        <name>S-adenosyl-L-methionine</name>
        <dbReference type="ChEBI" id="CHEBI:59789"/>
    </ligand>
</feature>
<dbReference type="AlphaFoldDB" id="A0A1G2FD29"/>
<dbReference type="Proteomes" id="UP000176974">
    <property type="component" value="Unassembled WGS sequence"/>
</dbReference>
<dbReference type="GO" id="GO:0002939">
    <property type="term" value="P:tRNA N1-guanine methylation"/>
    <property type="evidence" value="ECO:0007669"/>
    <property type="project" value="TreeGrafter"/>
</dbReference>
<dbReference type="Gene3D" id="1.10.1270.20">
    <property type="entry name" value="tRNA(m1g37)methyltransferase, domain 2"/>
    <property type="match status" value="1"/>
</dbReference>
<evidence type="ECO:0000256" key="10">
    <source>
        <dbReference type="ARBA" id="ARBA00022691"/>
    </source>
</evidence>
<dbReference type="CDD" id="cd18080">
    <property type="entry name" value="TrmD-like"/>
    <property type="match status" value="1"/>
</dbReference>
<evidence type="ECO:0000256" key="8">
    <source>
        <dbReference type="ARBA" id="ARBA00022603"/>
    </source>
</evidence>
<gene>
    <name evidence="15" type="primary">trmD</name>
    <name evidence="19" type="ORF">A2815_02980</name>
</gene>
<dbReference type="Gene3D" id="3.40.1280.10">
    <property type="match status" value="1"/>
</dbReference>
<reference evidence="19 20" key="1">
    <citation type="journal article" date="2016" name="Nat. Commun.">
        <title>Thousands of microbial genomes shed light on interconnected biogeochemical processes in an aquifer system.</title>
        <authorList>
            <person name="Anantharaman K."/>
            <person name="Brown C.T."/>
            <person name="Hug L.A."/>
            <person name="Sharon I."/>
            <person name="Castelle C.J."/>
            <person name="Probst A.J."/>
            <person name="Thomas B.C."/>
            <person name="Singh A."/>
            <person name="Wilkins M.J."/>
            <person name="Karaoz U."/>
            <person name="Brodie E.L."/>
            <person name="Williams K.H."/>
            <person name="Hubbard S.S."/>
            <person name="Banfield J.F."/>
        </authorList>
    </citation>
    <scope>NUCLEOTIDE SEQUENCE [LARGE SCALE GENOMIC DNA]</scope>
</reference>
<dbReference type="GO" id="GO:0005829">
    <property type="term" value="C:cytosol"/>
    <property type="evidence" value="ECO:0007669"/>
    <property type="project" value="TreeGrafter"/>
</dbReference>
<evidence type="ECO:0000256" key="6">
    <source>
        <dbReference type="ARBA" id="ARBA00014679"/>
    </source>
</evidence>
<evidence type="ECO:0000256" key="11">
    <source>
        <dbReference type="ARBA" id="ARBA00022694"/>
    </source>
</evidence>
<accession>A0A1G2FD29</accession>
<dbReference type="EMBL" id="MHMY01000008">
    <property type="protein sequence ID" value="OGZ35692.1"/>
    <property type="molecule type" value="Genomic_DNA"/>
</dbReference>
<keyword evidence="10 15" id="KW-0949">S-adenosyl-L-methionine</keyword>
<dbReference type="PANTHER" id="PTHR46417">
    <property type="entry name" value="TRNA (GUANINE-N(1)-)-METHYLTRANSFERASE"/>
    <property type="match status" value="1"/>
</dbReference>
<comment type="catalytic activity">
    <reaction evidence="14 15 17">
        <text>guanosine(37) in tRNA + S-adenosyl-L-methionine = N(1)-methylguanosine(37) in tRNA + S-adenosyl-L-homocysteine + H(+)</text>
        <dbReference type="Rhea" id="RHEA:36899"/>
        <dbReference type="Rhea" id="RHEA-COMP:10145"/>
        <dbReference type="Rhea" id="RHEA-COMP:10147"/>
        <dbReference type="ChEBI" id="CHEBI:15378"/>
        <dbReference type="ChEBI" id="CHEBI:57856"/>
        <dbReference type="ChEBI" id="CHEBI:59789"/>
        <dbReference type="ChEBI" id="CHEBI:73542"/>
        <dbReference type="ChEBI" id="CHEBI:74269"/>
        <dbReference type="EC" id="2.1.1.228"/>
    </reaction>
</comment>
<feature type="domain" description="tRNA methyltransferase TRMD/TRM10-type" evidence="18">
    <location>
        <begin position="1"/>
        <end position="224"/>
    </location>
</feature>
<comment type="function">
    <text evidence="1 15 17">Specifically methylates guanosine-37 in various tRNAs.</text>
</comment>
<evidence type="ECO:0000256" key="9">
    <source>
        <dbReference type="ARBA" id="ARBA00022679"/>
    </source>
</evidence>
<dbReference type="InterPro" id="IPR029026">
    <property type="entry name" value="tRNA_m1G_MTases_N"/>
</dbReference>
<keyword evidence="8 15" id="KW-0489">Methyltransferase</keyword>
<evidence type="ECO:0000256" key="2">
    <source>
        <dbReference type="ARBA" id="ARBA00004496"/>
    </source>
</evidence>
<name>A0A1G2FD29_9BACT</name>
<keyword evidence="9 15" id="KW-0808">Transferase</keyword>
<keyword evidence="7 15" id="KW-0963">Cytoplasm</keyword>
<evidence type="ECO:0000256" key="12">
    <source>
        <dbReference type="ARBA" id="ARBA00029736"/>
    </source>
</evidence>
<evidence type="ECO:0000256" key="16">
    <source>
        <dbReference type="PIRSR" id="PIRSR000386-1"/>
    </source>
</evidence>
<dbReference type="Pfam" id="PF01746">
    <property type="entry name" value="tRNA_m1G_MT"/>
    <property type="match status" value="1"/>
</dbReference>
<dbReference type="SUPFAM" id="SSF75217">
    <property type="entry name" value="alpha/beta knot"/>
    <property type="match status" value="1"/>
</dbReference>
<dbReference type="EC" id="2.1.1.228" evidence="5 15"/>
<comment type="subunit">
    <text evidence="4 15 17">Homodimer.</text>
</comment>
<evidence type="ECO:0000313" key="20">
    <source>
        <dbReference type="Proteomes" id="UP000176974"/>
    </source>
</evidence>
<dbReference type="InterPro" id="IPR029028">
    <property type="entry name" value="Alpha/beta_knot_MTases"/>
</dbReference>
<dbReference type="InterPro" id="IPR023148">
    <property type="entry name" value="tRNA_m1G_MeTrfase_C_sf"/>
</dbReference>
<proteinExistence type="inferred from homology"/>
<evidence type="ECO:0000256" key="3">
    <source>
        <dbReference type="ARBA" id="ARBA00007630"/>
    </source>
</evidence>
<dbReference type="InterPro" id="IPR002649">
    <property type="entry name" value="tRNA_m1G_MeTrfase_TrmD"/>
</dbReference>
<evidence type="ECO:0000256" key="4">
    <source>
        <dbReference type="ARBA" id="ARBA00011738"/>
    </source>
</evidence>
<dbReference type="NCBIfam" id="NF000648">
    <property type="entry name" value="PRK00026.1"/>
    <property type="match status" value="1"/>
</dbReference>
<evidence type="ECO:0000256" key="7">
    <source>
        <dbReference type="ARBA" id="ARBA00022490"/>
    </source>
</evidence>
<dbReference type="GO" id="GO:0052906">
    <property type="term" value="F:tRNA (guanine(37)-N1)-methyltransferase activity"/>
    <property type="evidence" value="ECO:0007669"/>
    <property type="project" value="UniProtKB-UniRule"/>
</dbReference>
<evidence type="ECO:0000256" key="15">
    <source>
        <dbReference type="HAMAP-Rule" id="MF_00605"/>
    </source>
</evidence>
<evidence type="ECO:0000256" key="14">
    <source>
        <dbReference type="ARBA" id="ARBA00047783"/>
    </source>
</evidence>
<evidence type="ECO:0000256" key="17">
    <source>
        <dbReference type="RuleBase" id="RU003464"/>
    </source>
</evidence>
<comment type="caution">
    <text evidence="19">The sequence shown here is derived from an EMBL/GenBank/DDBJ whole genome shotgun (WGS) entry which is preliminary data.</text>
</comment>
<dbReference type="NCBIfam" id="TIGR00088">
    <property type="entry name" value="trmD"/>
    <property type="match status" value="1"/>
</dbReference>
<protein>
    <recommendedName>
        <fullName evidence="6 15">tRNA (guanine-N(1)-)-methyltransferase</fullName>
        <ecNumber evidence="5 15">2.1.1.228</ecNumber>
    </recommendedName>
    <alternativeName>
        <fullName evidence="12 15">M1G-methyltransferase</fullName>
    </alternativeName>
    <alternativeName>
        <fullName evidence="13 15">tRNA [GM37] methyltransferase</fullName>
    </alternativeName>
</protein>
<keyword evidence="11 15" id="KW-0819">tRNA processing</keyword>
<comment type="similarity">
    <text evidence="3 15 17">Belongs to the RNA methyltransferase TrmD family.</text>
</comment>
<evidence type="ECO:0000256" key="1">
    <source>
        <dbReference type="ARBA" id="ARBA00002634"/>
    </source>
</evidence>